<feature type="domain" description="PD(D/E)XK endonuclease" evidence="1">
    <location>
        <begin position="102"/>
        <end position="180"/>
    </location>
</feature>
<evidence type="ECO:0000259" key="1">
    <source>
        <dbReference type="Pfam" id="PF11645"/>
    </source>
</evidence>
<dbReference type="Proteomes" id="UP000292118">
    <property type="component" value="Chromosome"/>
</dbReference>
<dbReference type="Pfam" id="PF11645">
    <property type="entry name" value="PDDEXK_5"/>
    <property type="match status" value="1"/>
</dbReference>
<name>A0A4P6F681_9MICO</name>
<dbReference type="InterPro" id="IPR021671">
    <property type="entry name" value="PD(D/E)XK_Endonuc"/>
</dbReference>
<protein>
    <recommendedName>
        <fullName evidence="1">PD(D/E)XK endonuclease domain-containing protein</fullName>
    </recommendedName>
</protein>
<sequence>MRSYADSLGLDYSHFRGQRRWTSEDLQAAIVRATTWIEVTELLGLGATAGPTLKGHALRLGIDASHLSPVRSAASTVGPFPRLSNLNRAGSTLAAGWFELCGWSVSWPLEPCRYDLVVDSGVKVRRVQVKTTTTRDGGSWKVYLSSAQRERRAYSPDEIDDFFVIDGDLNYYLIPLEAVGGLLAVHLSSYGQFRLPQAP</sequence>
<organism evidence="2 3">
    <name type="scientific">Xylanimonas protaetiae</name>
    <dbReference type="NCBI Taxonomy" id="2509457"/>
    <lineage>
        <taxon>Bacteria</taxon>
        <taxon>Bacillati</taxon>
        <taxon>Actinomycetota</taxon>
        <taxon>Actinomycetes</taxon>
        <taxon>Micrococcales</taxon>
        <taxon>Promicromonosporaceae</taxon>
        <taxon>Xylanimonas</taxon>
    </lineage>
</organism>
<dbReference type="RefSeq" id="WP_129189152.1">
    <property type="nucleotide sequence ID" value="NZ_CP035493.1"/>
</dbReference>
<dbReference type="AlphaFoldDB" id="A0A4P6F681"/>
<dbReference type="OrthoDB" id="3357452at2"/>
<dbReference type="EMBL" id="CP035493">
    <property type="protein sequence ID" value="QAY70925.1"/>
    <property type="molecule type" value="Genomic_DNA"/>
</dbReference>
<reference evidence="2 3" key="1">
    <citation type="submission" date="2019-01" db="EMBL/GenBank/DDBJ databases">
        <title>Genome sequencing of strain FW10M-9.</title>
        <authorList>
            <person name="Heo J."/>
            <person name="Kim S.-J."/>
            <person name="Kim J.-S."/>
            <person name="Hong S.-B."/>
            <person name="Kwon S.-W."/>
        </authorList>
    </citation>
    <scope>NUCLEOTIDE SEQUENCE [LARGE SCALE GENOMIC DNA]</scope>
    <source>
        <strain evidence="2 3">FW10M-9</strain>
    </source>
</reference>
<dbReference type="Gene3D" id="3.40.1350.10">
    <property type="match status" value="1"/>
</dbReference>
<gene>
    <name evidence="2" type="ORF">ET471_13570</name>
</gene>
<dbReference type="GO" id="GO:0003676">
    <property type="term" value="F:nucleic acid binding"/>
    <property type="evidence" value="ECO:0007669"/>
    <property type="project" value="InterPro"/>
</dbReference>
<dbReference type="KEGG" id="xya:ET471_13570"/>
<dbReference type="InterPro" id="IPR011856">
    <property type="entry name" value="tRNA_endonuc-like_dom_sf"/>
</dbReference>
<keyword evidence="3" id="KW-1185">Reference proteome</keyword>
<accession>A0A4P6F681</accession>
<evidence type="ECO:0000313" key="3">
    <source>
        <dbReference type="Proteomes" id="UP000292118"/>
    </source>
</evidence>
<evidence type="ECO:0000313" key="2">
    <source>
        <dbReference type="EMBL" id="QAY70925.1"/>
    </source>
</evidence>
<proteinExistence type="predicted"/>